<keyword evidence="2 6" id="KW-0121">Carboxypeptidase</keyword>
<dbReference type="InterPro" id="IPR001563">
    <property type="entry name" value="Peptidase_S10"/>
</dbReference>
<dbReference type="GO" id="GO:0006508">
    <property type="term" value="P:proteolysis"/>
    <property type="evidence" value="ECO:0007669"/>
    <property type="project" value="UniProtKB-KW"/>
</dbReference>
<dbReference type="Proteomes" id="UP000237347">
    <property type="component" value="Unassembled WGS sequence"/>
</dbReference>
<evidence type="ECO:0000256" key="1">
    <source>
        <dbReference type="ARBA" id="ARBA00009431"/>
    </source>
</evidence>
<evidence type="ECO:0000256" key="2">
    <source>
        <dbReference type="ARBA" id="ARBA00022645"/>
    </source>
</evidence>
<comment type="similarity">
    <text evidence="1">Belongs to the peptidase S10 family.</text>
</comment>
<dbReference type="InterPro" id="IPR029058">
    <property type="entry name" value="AB_hydrolase_fold"/>
</dbReference>
<dbReference type="EMBL" id="PKMF04000060">
    <property type="protein sequence ID" value="KAK7853950.1"/>
    <property type="molecule type" value="Genomic_DNA"/>
</dbReference>
<organism evidence="6 7">
    <name type="scientific">Quercus suber</name>
    <name type="common">Cork oak</name>
    <dbReference type="NCBI Taxonomy" id="58331"/>
    <lineage>
        <taxon>Eukaryota</taxon>
        <taxon>Viridiplantae</taxon>
        <taxon>Streptophyta</taxon>
        <taxon>Embryophyta</taxon>
        <taxon>Tracheophyta</taxon>
        <taxon>Spermatophyta</taxon>
        <taxon>Magnoliopsida</taxon>
        <taxon>eudicotyledons</taxon>
        <taxon>Gunneridae</taxon>
        <taxon>Pentapetalae</taxon>
        <taxon>rosids</taxon>
        <taxon>fabids</taxon>
        <taxon>Fagales</taxon>
        <taxon>Fagaceae</taxon>
        <taxon>Quercus</taxon>
    </lineage>
</organism>
<dbReference type="AlphaFoldDB" id="A0AAW0LRE1"/>
<keyword evidence="7" id="KW-1185">Reference proteome</keyword>
<comment type="caution">
    <text evidence="6">The sequence shown here is derived from an EMBL/GenBank/DDBJ whole genome shotgun (WGS) entry which is preliminary data.</text>
</comment>
<dbReference type="PRINTS" id="PR00724">
    <property type="entry name" value="CRBOXYPTASEC"/>
</dbReference>
<evidence type="ECO:0000256" key="5">
    <source>
        <dbReference type="ARBA" id="ARBA00023180"/>
    </source>
</evidence>
<evidence type="ECO:0000256" key="4">
    <source>
        <dbReference type="ARBA" id="ARBA00022801"/>
    </source>
</evidence>
<dbReference type="SUPFAM" id="SSF53474">
    <property type="entry name" value="alpha/beta-Hydrolases"/>
    <property type="match status" value="1"/>
</dbReference>
<dbReference type="Pfam" id="PF00450">
    <property type="entry name" value="Peptidase_S10"/>
    <property type="match status" value="2"/>
</dbReference>
<keyword evidence="3" id="KW-0645">Protease</keyword>
<sequence length="317" mass="35816">MFLFLQCMTTCIKASQEEYPKSQESDRVINLPGQPTSPSISQFSGYINVNQHHGRALFYWFFQAQSQWSKKPLLLWLNGGPGCSSVGYGAAAELGPLRVNKNGVGLHFNKYAWNKEANLLFVESPVGVGFSYTNTSSDFTKLNDGFVGNPETDDYYDYKGLLEYAWSHTVITDQHYDKAKQVNNYRMRRMRIFGGYDPCFSDYIEEYFNREDVQSSLHASIKGRTTNVKWKVCNGDADGRVPVLGSRYCIEALGLSLKSPWRSWYHNSQVGGRMVEYEGLTFVTVRGAGHLVPLNKPSEALSLIHSFLTGEPLPAHR</sequence>
<dbReference type="PANTHER" id="PTHR11802:SF235">
    <property type="entry name" value="SERINE CARBOXYPEPTIDASE-LIKE 33"/>
    <property type="match status" value="1"/>
</dbReference>
<name>A0AAW0LRE1_QUESU</name>
<dbReference type="GO" id="GO:0004185">
    <property type="term" value="F:serine-type carboxypeptidase activity"/>
    <property type="evidence" value="ECO:0007669"/>
    <property type="project" value="InterPro"/>
</dbReference>
<dbReference type="Gene3D" id="3.40.50.1820">
    <property type="entry name" value="alpha/beta hydrolase"/>
    <property type="match status" value="2"/>
</dbReference>
<proteinExistence type="inferred from homology"/>
<evidence type="ECO:0000256" key="3">
    <source>
        <dbReference type="ARBA" id="ARBA00022670"/>
    </source>
</evidence>
<dbReference type="PROSITE" id="PS00560">
    <property type="entry name" value="CARBOXYPEPT_SER_HIS"/>
    <property type="match status" value="1"/>
</dbReference>
<accession>A0AAW0LRE1</accession>
<evidence type="ECO:0000313" key="7">
    <source>
        <dbReference type="Proteomes" id="UP000237347"/>
    </source>
</evidence>
<protein>
    <submittedName>
        <fullName evidence="6">Serine carboxypeptidase 24</fullName>
    </submittedName>
</protein>
<gene>
    <name evidence="6" type="primary">SCPL24_0</name>
    <name evidence="6" type="ORF">CFP56_034146</name>
</gene>
<keyword evidence="5" id="KW-0325">Glycoprotein</keyword>
<dbReference type="GO" id="GO:0005773">
    <property type="term" value="C:vacuole"/>
    <property type="evidence" value="ECO:0007669"/>
    <property type="project" value="TreeGrafter"/>
</dbReference>
<dbReference type="PANTHER" id="PTHR11802">
    <property type="entry name" value="SERINE PROTEASE FAMILY S10 SERINE CARBOXYPEPTIDASE"/>
    <property type="match status" value="1"/>
</dbReference>
<dbReference type="InterPro" id="IPR033124">
    <property type="entry name" value="Ser_caboxypep_his_AS"/>
</dbReference>
<reference evidence="6 7" key="1">
    <citation type="journal article" date="2018" name="Sci. Data">
        <title>The draft genome sequence of cork oak.</title>
        <authorList>
            <person name="Ramos A.M."/>
            <person name="Usie A."/>
            <person name="Barbosa P."/>
            <person name="Barros P.M."/>
            <person name="Capote T."/>
            <person name="Chaves I."/>
            <person name="Simoes F."/>
            <person name="Abreu I."/>
            <person name="Carrasquinho I."/>
            <person name="Faro C."/>
            <person name="Guimaraes J.B."/>
            <person name="Mendonca D."/>
            <person name="Nobrega F."/>
            <person name="Rodrigues L."/>
            <person name="Saibo N.J.M."/>
            <person name="Varela M.C."/>
            <person name="Egas C."/>
            <person name="Matos J."/>
            <person name="Miguel C.M."/>
            <person name="Oliveira M.M."/>
            <person name="Ricardo C.P."/>
            <person name="Goncalves S."/>
        </authorList>
    </citation>
    <scope>NUCLEOTIDE SEQUENCE [LARGE SCALE GENOMIC DNA]</scope>
    <source>
        <strain evidence="7">cv. HL8</strain>
    </source>
</reference>
<evidence type="ECO:0000313" key="6">
    <source>
        <dbReference type="EMBL" id="KAK7853950.1"/>
    </source>
</evidence>
<keyword evidence="4" id="KW-0378">Hydrolase</keyword>